<dbReference type="EC" id="3.2.1.52" evidence="3"/>
<evidence type="ECO:0000256" key="4">
    <source>
        <dbReference type="ARBA" id="ARBA00022801"/>
    </source>
</evidence>
<feature type="chain" id="PRO_5017976190" description="beta-N-acetylhexosaminidase" evidence="6">
    <location>
        <begin position="22"/>
        <end position="981"/>
    </location>
</feature>
<dbReference type="InterPro" id="IPR050226">
    <property type="entry name" value="NagZ_Beta-hexosaminidase"/>
</dbReference>
<dbReference type="InterPro" id="IPR012338">
    <property type="entry name" value="Beta-lactam/transpept-like"/>
</dbReference>
<comment type="similarity">
    <text evidence="2">Belongs to the glycosyl hydrolase 3 family.</text>
</comment>
<dbReference type="GO" id="GO:0004563">
    <property type="term" value="F:beta-N-acetylhexosaminidase activity"/>
    <property type="evidence" value="ECO:0007669"/>
    <property type="project" value="UniProtKB-EC"/>
</dbReference>
<dbReference type="InterPro" id="IPR017853">
    <property type="entry name" value="GH"/>
</dbReference>
<dbReference type="InterPro" id="IPR036881">
    <property type="entry name" value="Glyco_hydro_3_C_sf"/>
</dbReference>
<dbReference type="GO" id="GO:0009254">
    <property type="term" value="P:peptidoglycan turnover"/>
    <property type="evidence" value="ECO:0007669"/>
    <property type="project" value="TreeGrafter"/>
</dbReference>
<dbReference type="PANTHER" id="PTHR30480">
    <property type="entry name" value="BETA-HEXOSAMINIDASE-RELATED"/>
    <property type="match status" value="1"/>
</dbReference>
<dbReference type="AlphaFoldDB" id="A0A3N0EFZ1"/>
<dbReference type="SUPFAM" id="SSF56601">
    <property type="entry name" value="beta-lactamase/transpeptidase-like"/>
    <property type="match status" value="1"/>
</dbReference>
<dbReference type="InterPro" id="IPR001764">
    <property type="entry name" value="Glyco_hydro_3_N"/>
</dbReference>
<evidence type="ECO:0000256" key="5">
    <source>
        <dbReference type="ARBA" id="ARBA00023295"/>
    </source>
</evidence>
<evidence type="ECO:0000259" key="7">
    <source>
        <dbReference type="Pfam" id="PF00144"/>
    </source>
</evidence>
<evidence type="ECO:0000256" key="2">
    <source>
        <dbReference type="ARBA" id="ARBA00005336"/>
    </source>
</evidence>
<evidence type="ECO:0000256" key="6">
    <source>
        <dbReference type="SAM" id="SignalP"/>
    </source>
</evidence>
<reference evidence="9 10" key="1">
    <citation type="submission" date="2018-10" db="EMBL/GenBank/DDBJ databases">
        <title>Sinomicrobium pectinilyticum sp. nov., a pectinase-producing bacterium isolated from alkaline and saline soil, and emended description of the genus Sinomicrobium.</title>
        <authorList>
            <person name="Cheng B."/>
            <person name="Li C."/>
            <person name="Lai Q."/>
            <person name="Du M."/>
            <person name="Shao Z."/>
            <person name="Xu P."/>
            <person name="Yang C."/>
        </authorList>
    </citation>
    <scope>NUCLEOTIDE SEQUENCE [LARGE SCALE GENOMIC DNA]</scope>
    <source>
        <strain evidence="9 10">5DNS001</strain>
    </source>
</reference>
<proteinExistence type="inferred from homology"/>
<feature type="domain" description="Beta-lactamase-related" evidence="7">
    <location>
        <begin position="597"/>
        <end position="961"/>
    </location>
</feature>
<feature type="signal peptide" evidence="6">
    <location>
        <begin position="1"/>
        <end position="21"/>
    </location>
</feature>
<evidence type="ECO:0000259" key="8">
    <source>
        <dbReference type="Pfam" id="PF00933"/>
    </source>
</evidence>
<dbReference type="Gene3D" id="3.40.50.1700">
    <property type="entry name" value="Glycoside hydrolase family 3 C-terminal domain"/>
    <property type="match status" value="1"/>
</dbReference>
<dbReference type="Gene3D" id="3.40.710.10">
    <property type="entry name" value="DD-peptidase/beta-lactamase superfamily"/>
    <property type="match status" value="1"/>
</dbReference>
<organism evidence="9 10">
    <name type="scientific">Sinomicrobium pectinilyticum</name>
    <dbReference type="NCBI Taxonomy" id="1084421"/>
    <lineage>
        <taxon>Bacteria</taxon>
        <taxon>Pseudomonadati</taxon>
        <taxon>Bacteroidota</taxon>
        <taxon>Flavobacteriia</taxon>
        <taxon>Flavobacteriales</taxon>
        <taxon>Flavobacteriaceae</taxon>
        <taxon>Sinomicrobium</taxon>
    </lineage>
</organism>
<dbReference type="SUPFAM" id="SSF51445">
    <property type="entry name" value="(Trans)glycosidases"/>
    <property type="match status" value="1"/>
</dbReference>
<accession>A0A3N0EFZ1</accession>
<comment type="catalytic activity">
    <reaction evidence="1">
        <text>Hydrolysis of terminal non-reducing N-acetyl-D-hexosamine residues in N-acetyl-beta-D-hexosaminides.</text>
        <dbReference type="EC" id="3.2.1.52"/>
    </reaction>
</comment>
<dbReference type="EMBL" id="RJTM01000076">
    <property type="protein sequence ID" value="RNL86721.1"/>
    <property type="molecule type" value="Genomic_DNA"/>
</dbReference>
<keyword evidence="4 9" id="KW-0378">Hydrolase</keyword>
<dbReference type="InterPro" id="IPR001466">
    <property type="entry name" value="Beta-lactam-related"/>
</dbReference>
<name>A0A3N0EFZ1_SINP1</name>
<sequence>MKIKYMLPLILLLLTGARSNAQKVPVQKPEFLEYTHSKWVDSIMNTLDPDEKIGQLLMVRAYSNKEEKHKQDILDLINKHKIGGVVFFQGNPEKQVQLMNEFQQASEIPLLGAIDAEWGLGMRLDNTVSYPFQMALGAIQDNALIYEMGKEIAGQIKRSGLHINFAPVADINNNPDNPVINARSFGEDKKNVTAKVIAYMKGMQDSGLLTTAKHFPGHGDTNVDSHHDLPVLNHSRTRMDTLEIYPFKELIKAGINGVMVAHLNIPVLDTTGKPATLSRQIATSLLQDELGFEGLIITDAMGMKGVTKGNAPGIVDRDALMAGNDILELSEDVEKAIFEIRKAVQKGMIREKDIDAKVRKVLAAKQWAKLSDYRPMESKNIVRDLNTPHARLLNRKLVEASLTVLKNDGNILPVSGLEKLKIASVSVGASEETVFQKTLALYTAVDHFRLPHDASSAAIEKLKEQLDDYNLIIIGIHDQGRLPKNQVGFPEPVLAFLKEISGKNSIITSFKNPYVLDKIAGIEHAGGLIVAYQDSKLTEELSAQLIFGAFGASGKLPVRIGNKFPIGSGMETKGGIRFKYTLPEEAGMNSEFLHRKVDSLMQEAMDNKAIPGGQVFIAKDGKVVLYKAYGFQDYSDTVAVRKTDLYDLASVTKISSSLPALMQFYDQGKFDIDKNLGDYLPYFKNSDKGDLSFREILAHQAGLTPWIAYWKNTLRKNGSYKWSTIKKDSSSRFPIRIADHMWLHRNYRKKIYKAIKKSPLTGKKEYLYSGLVFYLMPEMVENMSNTPFLTYLDNEIYRKLGATTLTYNPLSGFPKERIVPTEHDYEFRHLPIHGTVHDEGAAMMGGISSNAGLFANANDLAKLMQMYLNMGTYGGDRYIEESTFREFTRAQFPENNNHRGLGFDKPYLESKGADGNTAADATESSFGHTGFTGTMVWMDPEKRILYVFLSNRVLPTRENTKLYKLNTRTNIQQVIYDALKE</sequence>
<dbReference type="PANTHER" id="PTHR30480:SF13">
    <property type="entry name" value="BETA-HEXOSAMINIDASE"/>
    <property type="match status" value="1"/>
</dbReference>
<keyword evidence="6" id="KW-0732">Signal</keyword>
<protein>
    <recommendedName>
        <fullName evidence="3">beta-N-acetylhexosaminidase</fullName>
        <ecNumber evidence="3">3.2.1.52</ecNumber>
    </recommendedName>
</protein>
<evidence type="ECO:0000256" key="3">
    <source>
        <dbReference type="ARBA" id="ARBA00012663"/>
    </source>
</evidence>
<dbReference type="OrthoDB" id="9805821at2"/>
<keyword evidence="5" id="KW-0326">Glycosidase</keyword>
<dbReference type="Pfam" id="PF00144">
    <property type="entry name" value="Beta-lactamase"/>
    <property type="match status" value="1"/>
</dbReference>
<evidence type="ECO:0000313" key="10">
    <source>
        <dbReference type="Proteomes" id="UP000267469"/>
    </source>
</evidence>
<keyword evidence="10" id="KW-1185">Reference proteome</keyword>
<dbReference type="Proteomes" id="UP000267469">
    <property type="component" value="Unassembled WGS sequence"/>
</dbReference>
<dbReference type="Gene3D" id="3.20.20.300">
    <property type="entry name" value="Glycoside hydrolase, family 3, N-terminal domain"/>
    <property type="match status" value="1"/>
</dbReference>
<dbReference type="Pfam" id="PF00933">
    <property type="entry name" value="Glyco_hydro_3"/>
    <property type="match status" value="1"/>
</dbReference>
<evidence type="ECO:0000313" key="9">
    <source>
        <dbReference type="EMBL" id="RNL86721.1"/>
    </source>
</evidence>
<evidence type="ECO:0000256" key="1">
    <source>
        <dbReference type="ARBA" id="ARBA00001231"/>
    </source>
</evidence>
<dbReference type="GO" id="GO:0005975">
    <property type="term" value="P:carbohydrate metabolic process"/>
    <property type="evidence" value="ECO:0007669"/>
    <property type="project" value="InterPro"/>
</dbReference>
<gene>
    <name evidence="9" type="ORF">ED312_11125</name>
</gene>
<dbReference type="InterPro" id="IPR036962">
    <property type="entry name" value="Glyco_hydro_3_N_sf"/>
</dbReference>
<comment type="caution">
    <text evidence="9">The sequence shown here is derived from an EMBL/GenBank/DDBJ whole genome shotgun (WGS) entry which is preliminary data.</text>
</comment>
<dbReference type="PRINTS" id="PR00133">
    <property type="entry name" value="GLHYDRLASE3"/>
</dbReference>
<feature type="domain" description="Glycoside hydrolase family 3 N-terminal" evidence="8">
    <location>
        <begin position="50"/>
        <end position="363"/>
    </location>
</feature>